<proteinExistence type="predicted"/>
<protein>
    <submittedName>
        <fullName evidence="1">Uncharacterized protein</fullName>
    </submittedName>
</protein>
<name>A0A2M7JA69_9BACT</name>
<evidence type="ECO:0000313" key="1">
    <source>
        <dbReference type="EMBL" id="PIX16307.1"/>
    </source>
</evidence>
<organism evidence="1 2">
    <name type="scientific">Candidatus Desantisbacteria bacterium CG_4_8_14_3_um_filter_40_12</name>
    <dbReference type="NCBI Taxonomy" id="1974545"/>
    <lineage>
        <taxon>Bacteria</taxon>
        <taxon>Candidatus Desantisiibacteriota</taxon>
    </lineage>
</organism>
<sequence>MIASNKFMSISVIAKKLGIGTTAVENNLKKLKEKGAIAHIGSARSGEWRVNG</sequence>
<dbReference type="Proteomes" id="UP000229297">
    <property type="component" value="Unassembled WGS sequence"/>
</dbReference>
<comment type="caution">
    <text evidence="1">The sequence shown here is derived from an EMBL/GenBank/DDBJ whole genome shotgun (WGS) entry which is preliminary data.</text>
</comment>
<dbReference type="SUPFAM" id="SSF46785">
    <property type="entry name" value="Winged helix' DNA-binding domain"/>
    <property type="match status" value="1"/>
</dbReference>
<dbReference type="AlphaFoldDB" id="A0A2M7JA69"/>
<reference evidence="2" key="1">
    <citation type="submission" date="2017-09" db="EMBL/GenBank/DDBJ databases">
        <title>Depth-based differentiation of microbial function through sediment-hosted aquifers and enrichment of novel symbionts in the deep terrestrial subsurface.</title>
        <authorList>
            <person name="Probst A.J."/>
            <person name="Ladd B."/>
            <person name="Jarett J.K."/>
            <person name="Geller-Mcgrath D.E."/>
            <person name="Sieber C.M.K."/>
            <person name="Emerson J.B."/>
            <person name="Anantharaman K."/>
            <person name="Thomas B.C."/>
            <person name="Malmstrom R."/>
            <person name="Stieglmeier M."/>
            <person name="Klingl A."/>
            <person name="Woyke T."/>
            <person name="Ryan C.M."/>
            <person name="Banfield J.F."/>
        </authorList>
    </citation>
    <scope>NUCLEOTIDE SEQUENCE [LARGE SCALE GENOMIC DNA]</scope>
</reference>
<dbReference type="Gene3D" id="1.10.10.10">
    <property type="entry name" value="Winged helix-like DNA-binding domain superfamily/Winged helix DNA-binding domain"/>
    <property type="match status" value="1"/>
</dbReference>
<dbReference type="InterPro" id="IPR036388">
    <property type="entry name" value="WH-like_DNA-bd_sf"/>
</dbReference>
<dbReference type="InterPro" id="IPR036390">
    <property type="entry name" value="WH_DNA-bd_sf"/>
</dbReference>
<accession>A0A2M7JA69</accession>
<evidence type="ECO:0000313" key="2">
    <source>
        <dbReference type="Proteomes" id="UP000229297"/>
    </source>
</evidence>
<dbReference type="EMBL" id="PFIC01000222">
    <property type="protein sequence ID" value="PIX16307.1"/>
    <property type="molecule type" value="Genomic_DNA"/>
</dbReference>
<gene>
    <name evidence="1" type="ORF">COZ71_08025</name>
</gene>